<feature type="region of interest" description="Disordered" evidence="5">
    <location>
        <begin position="172"/>
        <end position="327"/>
    </location>
</feature>
<accession>A0A813CHJ6</accession>
<dbReference type="PANTHER" id="PTHR10782:SF4">
    <property type="entry name" value="TONALLI, ISOFORM E"/>
    <property type="match status" value="1"/>
</dbReference>
<gene>
    <name evidence="7" type="primary">Pias2</name>
    <name evidence="7" type="ORF">SNEC2469_LOCUS35216</name>
</gene>
<dbReference type="GO" id="GO:0000785">
    <property type="term" value="C:chromatin"/>
    <property type="evidence" value="ECO:0007669"/>
    <property type="project" value="TreeGrafter"/>
</dbReference>
<name>A0A813CHJ6_9DINO</name>
<sequence>MALQRFFRNGAAATHRPTARKRLRRMYSSEKELMEELEPPPSVCRHLLLGESEDGDMTVVERRVSLKDPVSLQLMECPVRGPNCDHLEAFDRRSYLDFNEMMERDKWCKLTRRWLCPWCQVPARGKDLVEAPEFKQVLDEMRQACSDATYAIVQQDGSLRMPFVAADRRIQTSSIKRKSSSSVDNVDTSSDADSPKSQSVTTCEVQDLRSPQRPGKRRGDERKSAEDVERSQPSPTHPTPSMSEPVRPEPPAGPSYKEADEMPRCEAVEDTSSGKVEEVGSVEEDRQDAFRGLDDRARSKATLRSPGQLNSNKAMPALASAKVSSKKSRKAALAAAKEASLMRLSGASKQQPSILTYCQQLARCTA</sequence>
<proteinExistence type="predicted"/>
<evidence type="ECO:0000259" key="6">
    <source>
        <dbReference type="PROSITE" id="PS51044"/>
    </source>
</evidence>
<dbReference type="SUPFAM" id="SSF57850">
    <property type="entry name" value="RING/U-box"/>
    <property type="match status" value="1"/>
</dbReference>
<organism evidence="7 8">
    <name type="scientific">Symbiodinium necroappetens</name>
    <dbReference type="NCBI Taxonomy" id="1628268"/>
    <lineage>
        <taxon>Eukaryota</taxon>
        <taxon>Sar</taxon>
        <taxon>Alveolata</taxon>
        <taxon>Dinophyceae</taxon>
        <taxon>Suessiales</taxon>
        <taxon>Symbiodiniaceae</taxon>
        <taxon>Symbiodinium</taxon>
    </lineage>
</organism>
<dbReference type="GO" id="GO:0061665">
    <property type="term" value="F:SUMO ligase activity"/>
    <property type="evidence" value="ECO:0007669"/>
    <property type="project" value="TreeGrafter"/>
</dbReference>
<dbReference type="PANTHER" id="PTHR10782">
    <property type="entry name" value="ZINC FINGER MIZ DOMAIN-CONTAINING PROTEIN"/>
    <property type="match status" value="1"/>
</dbReference>
<evidence type="ECO:0000256" key="5">
    <source>
        <dbReference type="SAM" id="MobiDB-lite"/>
    </source>
</evidence>
<evidence type="ECO:0000256" key="4">
    <source>
        <dbReference type="PROSITE-ProRule" id="PRU00452"/>
    </source>
</evidence>
<dbReference type="EMBL" id="CAJNJA010100752">
    <property type="protein sequence ID" value="CAE7943943.1"/>
    <property type="molecule type" value="Genomic_DNA"/>
</dbReference>
<keyword evidence="1" id="KW-0479">Metal-binding</keyword>
<dbReference type="AlphaFoldDB" id="A0A813CHJ6"/>
<feature type="domain" description="SP-RING-type" evidence="6">
    <location>
        <begin position="53"/>
        <end position="143"/>
    </location>
</feature>
<dbReference type="GO" id="GO:0008270">
    <property type="term" value="F:zinc ion binding"/>
    <property type="evidence" value="ECO:0007669"/>
    <property type="project" value="UniProtKB-KW"/>
</dbReference>
<evidence type="ECO:0000256" key="1">
    <source>
        <dbReference type="ARBA" id="ARBA00022723"/>
    </source>
</evidence>
<reference evidence="7" key="1">
    <citation type="submission" date="2021-02" db="EMBL/GenBank/DDBJ databases">
        <authorList>
            <person name="Dougan E. K."/>
            <person name="Rhodes N."/>
            <person name="Thang M."/>
            <person name="Chan C."/>
        </authorList>
    </citation>
    <scope>NUCLEOTIDE SEQUENCE</scope>
</reference>
<dbReference type="CDD" id="cd16650">
    <property type="entry name" value="SP-RING_PIAS-like"/>
    <property type="match status" value="1"/>
</dbReference>
<dbReference type="GO" id="GO:0016925">
    <property type="term" value="P:protein sumoylation"/>
    <property type="evidence" value="ECO:0007669"/>
    <property type="project" value="TreeGrafter"/>
</dbReference>
<protein>
    <submittedName>
        <fullName evidence="7">Pias2 protein</fullName>
    </submittedName>
</protein>
<feature type="compositionally biased region" description="Polar residues" evidence="5">
    <location>
        <begin position="231"/>
        <end position="242"/>
    </location>
</feature>
<feature type="compositionally biased region" description="Low complexity" evidence="5">
    <location>
        <begin position="180"/>
        <end position="192"/>
    </location>
</feature>
<dbReference type="InterPro" id="IPR004181">
    <property type="entry name" value="Znf_MIZ"/>
</dbReference>
<dbReference type="OrthoDB" id="420568at2759"/>
<keyword evidence="2 4" id="KW-0863">Zinc-finger</keyword>
<dbReference type="Gene3D" id="3.30.40.10">
    <property type="entry name" value="Zinc/RING finger domain, C3HC4 (zinc finger)"/>
    <property type="match status" value="1"/>
</dbReference>
<dbReference type="Proteomes" id="UP000601435">
    <property type="component" value="Unassembled WGS sequence"/>
</dbReference>
<keyword evidence="3" id="KW-0862">Zinc</keyword>
<dbReference type="PROSITE" id="PS51044">
    <property type="entry name" value="ZF_SP_RING"/>
    <property type="match status" value="1"/>
</dbReference>
<comment type="caution">
    <text evidence="7">The sequence shown here is derived from an EMBL/GenBank/DDBJ whole genome shotgun (WGS) entry which is preliminary data.</text>
</comment>
<feature type="compositionally biased region" description="Polar residues" evidence="5">
    <location>
        <begin position="195"/>
        <end position="204"/>
    </location>
</feature>
<feature type="compositionally biased region" description="Basic and acidic residues" evidence="5">
    <location>
        <begin position="275"/>
        <end position="298"/>
    </location>
</feature>
<evidence type="ECO:0000313" key="8">
    <source>
        <dbReference type="Proteomes" id="UP000601435"/>
    </source>
</evidence>
<feature type="compositionally biased region" description="Basic and acidic residues" evidence="5">
    <location>
        <begin position="257"/>
        <end position="267"/>
    </location>
</feature>
<evidence type="ECO:0000313" key="7">
    <source>
        <dbReference type="EMBL" id="CAE7943943.1"/>
    </source>
</evidence>
<keyword evidence="8" id="KW-1185">Reference proteome</keyword>
<evidence type="ECO:0000256" key="2">
    <source>
        <dbReference type="ARBA" id="ARBA00022771"/>
    </source>
</evidence>
<feature type="compositionally biased region" description="Basic and acidic residues" evidence="5">
    <location>
        <begin position="217"/>
        <end position="230"/>
    </location>
</feature>
<dbReference type="InterPro" id="IPR013083">
    <property type="entry name" value="Znf_RING/FYVE/PHD"/>
</dbReference>
<evidence type="ECO:0000256" key="3">
    <source>
        <dbReference type="ARBA" id="ARBA00022833"/>
    </source>
</evidence>